<dbReference type="InterPro" id="IPR000253">
    <property type="entry name" value="FHA_dom"/>
</dbReference>
<evidence type="ECO:0000313" key="4">
    <source>
        <dbReference type="Proteomes" id="UP000622707"/>
    </source>
</evidence>
<feature type="domain" description="FHA" evidence="2">
    <location>
        <begin position="25"/>
        <end position="51"/>
    </location>
</feature>
<keyword evidence="4" id="KW-1185">Reference proteome</keyword>
<evidence type="ECO:0000256" key="1">
    <source>
        <dbReference type="SAM" id="MobiDB-lite"/>
    </source>
</evidence>
<dbReference type="EMBL" id="JAEQND010000023">
    <property type="protein sequence ID" value="MBL0428800.1"/>
    <property type="molecule type" value="Genomic_DNA"/>
</dbReference>
<protein>
    <submittedName>
        <fullName evidence="3">FHA domain-containing protein</fullName>
    </submittedName>
</protein>
<accession>A0ABS1JWV6</accession>
<evidence type="ECO:0000313" key="3">
    <source>
        <dbReference type="EMBL" id="MBL0428800.1"/>
    </source>
</evidence>
<gene>
    <name evidence="3" type="ORF">JI746_27100</name>
</gene>
<name>A0ABS1JWV6_9BURK</name>
<organism evidence="3 4">
    <name type="scientific">Ramlibacter alkalitolerans</name>
    <dbReference type="NCBI Taxonomy" id="2039631"/>
    <lineage>
        <taxon>Bacteria</taxon>
        <taxon>Pseudomonadati</taxon>
        <taxon>Pseudomonadota</taxon>
        <taxon>Betaproteobacteria</taxon>
        <taxon>Burkholderiales</taxon>
        <taxon>Comamonadaceae</taxon>
        <taxon>Ramlibacter</taxon>
    </lineage>
</organism>
<dbReference type="PROSITE" id="PS50006">
    <property type="entry name" value="FHA_DOMAIN"/>
    <property type="match status" value="1"/>
</dbReference>
<dbReference type="CDD" id="cd00060">
    <property type="entry name" value="FHA"/>
    <property type="match status" value="1"/>
</dbReference>
<evidence type="ECO:0000259" key="2">
    <source>
        <dbReference type="PROSITE" id="PS50006"/>
    </source>
</evidence>
<dbReference type="Pfam" id="PF00498">
    <property type="entry name" value="FHA"/>
    <property type="match status" value="1"/>
</dbReference>
<comment type="caution">
    <text evidence="3">The sequence shown here is derived from an EMBL/GenBank/DDBJ whole genome shotgun (WGS) entry which is preliminary data.</text>
</comment>
<reference evidence="3 4" key="1">
    <citation type="journal article" date="2017" name="Int. J. Syst. Evol. Microbiol.">
        <title>Ramlibacter alkalitolerans sp. nov., alkali-tolerant bacterium isolated from soil of ginseng.</title>
        <authorList>
            <person name="Lee D.H."/>
            <person name="Cha C.J."/>
        </authorList>
    </citation>
    <scope>NUCLEOTIDE SEQUENCE [LARGE SCALE GENOMIC DNA]</scope>
    <source>
        <strain evidence="3 4">KACC 19305</strain>
    </source>
</reference>
<dbReference type="Gene3D" id="2.60.200.20">
    <property type="match status" value="1"/>
</dbReference>
<dbReference type="InterPro" id="IPR046883">
    <property type="entry name" value="T6SS_FHA_C"/>
</dbReference>
<sequence length="368" mass="39023">MALQIHVAGPGVDVTRRLEAGEPALILGRDSDCAICLPDAERNVSRRHLSLWNDGDLLQFHVLSVVNGVQTPAGELPPGARGVLAAGEVLSLSAFRITAALATQDEQTGPASVDAWANLQSAAELLDSVEGTTRPETPAEEDPFGDWGFQTTFGPGAPGGSLRAEALAPAPDLESFFEGLGVHGATHAGLTRGELQTIGRITRIAVQALLQASEAAAATRRDTRAGEPTPAERSELHPLRLDTPIETRLEYLFGGAAASGGFVPPDRAMAQVAAELVAHEQAMGQAVQEAIRGVLADFEPEALRKRLPGSGRRLFGAARAWEAFARDYAERAAAEPAWVHQLLDRHFARAYARALLRAKRNTGGRPDG</sequence>
<dbReference type="Proteomes" id="UP000622707">
    <property type="component" value="Unassembled WGS sequence"/>
</dbReference>
<feature type="region of interest" description="Disordered" evidence="1">
    <location>
        <begin position="130"/>
        <end position="160"/>
    </location>
</feature>
<proteinExistence type="predicted"/>
<dbReference type="SUPFAM" id="SSF49879">
    <property type="entry name" value="SMAD/FHA domain"/>
    <property type="match status" value="1"/>
</dbReference>
<dbReference type="InterPro" id="IPR008984">
    <property type="entry name" value="SMAD_FHA_dom_sf"/>
</dbReference>
<dbReference type="Pfam" id="PF20232">
    <property type="entry name" value="T6SS_FHA_C"/>
    <property type="match status" value="1"/>
</dbReference>
<dbReference type="RefSeq" id="WP_201693437.1">
    <property type="nucleotide sequence ID" value="NZ_JAEQND010000023.1"/>
</dbReference>